<dbReference type="GO" id="GO:0005737">
    <property type="term" value="C:cytoplasm"/>
    <property type="evidence" value="ECO:0007669"/>
    <property type="project" value="TreeGrafter"/>
</dbReference>
<dbReference type="PANTHER" id="PTHR11079">
    <property type="entry name" value="CYTOSINE DEAMINASE FAMILY MEMBER"/>
    <property type="match status" value="1"/>
</dbReference>
<organism evidence="3 4">
    <name type="scientific">Pisolithus tinctorius Marx 270</name>
    <dbReference type="NCBI Taxonomy" id="870435"/>
    <lineage>
        <taxon>Eukaryota</taxon>
        <taxon>Fungi</taxon>
        <taxon>Dikarya</taxon>
        <taxon>Basidiomycota</taxon>
        <taxon>Agaricomycotina</taxon>
        <taxon>Agaricomycetes</taxon>
        <taxon>Agaricomycetidae</taxon>
        <taxon>Boletales</taxon>
        <taxon>Sclerodermatineae</taxon>
        <taxon>Pisolithaceae</taxon>
        <taxon>Pisolithus</taxon>
    </lineage>
</organism>
<protein>
    <recommendedName>
        <fullName evidence="2">CMP/dCMP-type deaminase domain-containing protein</fullName>
    </recommendedName>
</protein>
<dbReference type="InParanoid" id="A0A0C3KCU0"/>
<dbReference type="OrthoDB" id="1701769at2759"/>
<dbReference type="Gene3D" id="3.40.140.10">
    <property type="entry name" value="Cytidine Deaminase, domain 2"/>
    <property type="match status" value="1"/>
</dbReference>
<dbReference type="InterPro" id="IPR002125">
    <property type="entry name" value="CMP_dCMP_dom"/>
</dbReference>
<dbReference type="GO" id="GO:0005634">
    <property type="term" value="C:nucleus"/>
    <property type="evidence" value="ECO:0007669"/>
    <property type="project" value="TreeGrafter"/>
</dbReference>
<dbReference type="InterPro" id="IPR016193">
    <property type="entry name" value="Cytidine_deaminase-like"/>
</dbReference>
<dbReference type="PROSITE" id="PS51747">
    <property type="entry name" value="CYT_DCMP_DEAMINASES_2"/>
    <property type="match status" value="1"/>
</dbReference>
<dbReference type="SUPFAM" id="SSF53927">
    <property type="entry name" value="Cytidine deaminase-like"/>
    <property type="match status" value="1"/>
</dbReference>
<sequence length="143" mass="15959">MTAATGIPSLTPIYVTVEPCIMCASALRQLGIKQVFCGCENDKFEGCGSVLGVNAPSFGAPYTPGLRCHRWLSSRRGYDGIAAILCYPKCERAYSKTERHPRPENRDPLSLVPTVRELSPLHTWRLELPGRQNYHGSLIRRRT</sequence>
<evidence type="ECO:0000313" key="3">
    <source>
        <dbReference type="EMBL" id="KIO07422.1"/>
    </source>
</evidence>
<dbReference type="PANTHER" id="PTHR11079:SF149">
    <property type="entry name" value="TRNA-SPECIFIC ADENOSINE DEAMINASE 2"/>
    <property type="match status" value="1"/>
</dbReference>
<dbReference type="InterPro" id="IPR058535">
    <property type="entry name" value="MafB19-deam"/>
</dbReference>
<reference evidence="4" key="2">
    <citation type="submission" date="2015-01" db="EMBL/GenBank/DDBJ databases">
        <title>Evolutionary Origins and Diversification of the Mycorrhizal Mutualists.</title>
        <authorList>
            <consortium name="DOE Joint Genome Institute"/>
            <consortium name="Mycorrhizal Genomics Consortium"/>
            <person name="Kohler A."/>
            <person name="Kuo A."/>
            <person name="Nagy L.G."/>
            <person name="Floudas D."/>
            <person name="Copeland A."/>
            <person name="Barry K.W."/>
            <person name="Cichocki N."/>
            <person name="Veneault-Fourrey C."/>
            <person name="LaButti K."/>
            <person name="Lindquist E.A."/>
            <person name="Lipzen A."/>
            <person name="Lundell T."/>
            <person name="Morin E."/>
            <person name="Murat C."/>
            <person name="Riley R."/>
            <person name="Ohm R."/>
            <person name="Sun H."/>
            <person name="Tunlid A."/>
            <person name="Henrissat B."/>
            <person name="Grigoriev I.V."/>
            <person name="Hibbett D.S."/>
            <person name="Martin F."/>
        </authorList>
    </citation>
    <scope>NUCLEOTIDE SEQUENCE [LARGE SCALE GENOMIC DNA]</scope>
    <source>
        <strain evidence="4">Marx 270</strain>
    </source>
</reference>
<dbReference type="Pfam" id="PF14437">
    <property type="entry name" value="MafB19-deam"/>
    <property type="match status" value="1"/>
</dbReference>
<accession>A0A0C3KCU0</accession>
<evidence type="ECO:0000256" key="1">
    <source>
        <dbReference type="ARBA" id="ARBA00022801"/>
    </source>
</evidence>
<reference evidence="3 4" key="1">
    <citation type="submission" date="2014-04" db="EMBL/GenBank/DDBJ databases">
        <authorList>
            <consortium name="DOE Joint Genome Institute"/>
            <person name="Kuo A."/>
            <person name="Kohler A."/>
            <person name="Costa M.D."/>
            <person name="Nagy L.G."/>
            <person name="Floudas D."/>
            <person name="Copeland A."/>
            <person name="Barry K.W."/>
            <person name="Cichocki N."/>
            <person name="Veneault-Fourrey C."/>
            <person name="LaButti K."/>
            <person name="Lindquist E.A."/>
            <person name="Lipzen A."/>
            <person name="Lundell T."/>
            <person name="Morin E."/>
            <person name="Murat C."/>
            <person name="Sun H."/>
            <person name="Tunlid A."/>
            <person name="Henrissat B."/>
            <person name="Grigoriev I.V."/>
            <person name="Hibbett D.S."/>
            <person name="Martin F."/>
            <person name="Nordberg H.P."/>
            <person name="Cantor M.N."/>
            <person name="Hua S.X."/>
        </authorList>
    </citation>
    <scope>NUCLEOTIDE SEQUENCE [LARGE SCALE GENOMIC DNA]</scope>
    <source>
        <strain evidence="3 4">Marx 270</strain>
    </source>
</reference>
<dbReference type="GO" id="GO:0002100">
    <property type="term" value="P:tRNA wobble adenosine to inosine editing"/>
    <property type="evidence" value="ECO:0007669"/>
    <property type="project" value="InterPro"/>
</dbReference>
<proteinExistence type="predicted"/>
<dbReference type="Proteomes" id="UP000054217">
    <property type="component" value="Unassembled WGS sequence"/>
</dbReference>
<feature type="domain" description="CMP/dCMP-type deaminase" evidence="2">
    <location>
        <begin position="1"/>
        <end position="51"/>
    </location>
</feature>
<evidence type="ECO:0000313" key="4">
    <source>
        <dbReference type="Proteomes" id="UP000054217"/>
    </source>
</evidence>
<dbReference type="HOGENOM" id="CLU_1806986_0_0_1"/>
<dbReference type="AlphaFoldDB" id="A0A0C3KCU0"/>
<name>A0A0C3KCU0_PISTI</name>
<keyword evidence="4" id="KW-1185">Reference proteome</keyword>
<dbReference type="STRING" id="870435.A0A0C3KCU0"/>
<keyword evidence="1" id="KW-0378">Hydrolase</keyword>
<dbReference type="GO" id="GO:0052717">
    <property type="term" value="F:tRNA-specific adenosine-34 deaminase activity"/>
    <property type="evidence" value="ECO:0007669"/>
    <property type="project" value="UniProtKB-EC"/>
</dbReference>
<dbReference type="EMBL" id="KN831960">
    <property type="protein sequence ID" value="KIO07422.1"/>
    <property type="molecule type" value="Genomic_DNA"/>
</dbReference>
<dbReference type="GO" id="GO:0046872">
    <property type="term" value="F:metal ion binding"/>
    <property type="evidence" value="ECO:0007669"/>
    <property type="project" value="UniProtKB-KW"/>
</dbReference>
<gene>
    <name evidence="3" type="ORF">M404DRAFT_998130</name>
</gene>
<evidence type="ECO:0000259" key="2">
    <source>
        <dbReference type="PROSITE" id="PS51747"/>
    </source>
</evidence>